<keyword evidence="2" id="KW-1185">Reference proteome</keyword>
<evidence type="ECO:0000313" key="1">
    <source>
        <dbReference type="EMBL" id="KZX16407.1"/>
    </source>
</evidence>
<evidence type="ECO:0000313" key="2">
    <source>
        <dbReference type="Proteomes" id="UP000077245"/>
    </source>
</evidence>
<comment type="caution">
    <text evidence="1">The sequence shown here is derived from an EMBL/GenBank/DDBJ whole genome shotgun (WGS) entry which is preliminary data.</text>
</comment>
<dbReference type="RefSeq" id="WP_245637262.1">
    <property type="nucleotide sequence ID" value="NZ_LWMV01000011.1"/>
</dbReference>
<sequence length="59" mass="6823">MLNIREVNYKTAKKEILGYYKINKEAYIHDVANDLELDLELVANITNELIKEGRLGDVD</sequence>
<reference evidence="1 2" key="1">
    <citation type="submission" date="2016-04" db="EMBL/GenBank/DDBJ databases">
        <title>Genome sequence of Methanobrevibacter curvatus DSM 11111.</title>
        <authorList>
            <person name="Poehlein A."/>
            <person name="Seedorf H."/>
            <person name="Daniel R."/>
        </authorList>
    </citation>
    <scope>NUCLEOTIDE SEQUENCE [LARGE SCALE GENOMIC DNA]</scope>
    <source>
        <strain evidence="1 2">DSM 11111</strain>
    </source>
</reference>
<dbReference type="Proteomes" id="UP000077245">
    <property type="component" value="Unassembled WGS sequence"/>
</dbReference>
<dbReference type="PATRIC" id="fig|49547.3.peg.76"/>
<dbReference type="EMBL" id="LWMV01000011">
    <property type="protein sequence ID" value="KZX16407.1"/>
    <property type="molecule type" value="Genomic_DNA"/>
</dbReference>
<proteinExistence type="predicted"/>
<protein>
    <submittedName>
        <fullName evidence="1">Uncharacterized protein</fullName>
    </submittedName>
</protein>
<dbReference type="STRING" id="49547.MBCUR_00710"/>
<dbReference type="AlphaFoldDB" id="A0A166CS61"/>
<name>A0A166CS61_9EURY</name>
<organism evidence="1 2">
    <name type="scientific">Methanobrevibacter curvatus</name>
    <dbReference type="NCBI Taxonomy" id="49547"/>
    <lineage>
        <taxon>Archaea</taxon>
        <taxon>Methanobacteriati</taxon>
        <taxon>Methanobacteriota</taxon>
        <taxon>Methanomada group</taxon>
        <taxon>Methanobacteria</taxon>
        <taxon>Methanobacteriales</taxon>
        <taxon>Methanobacteriaceae</taxon>
        <taxon>Methanobrevibacter</taxon>
    </lineage>
</organism>
<gene>
    <name evidence="1" type="ORF">MBCUR_00710</name>
</gene>
<accession>A0A166CS61</accession>